<reference evidence="1 2" key="1">
    <citation type="journal article" date="2023" name="Sci. Data">
        <title>Genome assembly of the Korean intertidal mud-creeper Batillaria attramentaria.</title>
        <authorList>
            <person name="Patra A.K."/>
            <person name="Ho P.T."/>
            <person name="Jun S."/>
            <person name="Lee S.J."/>
            <person name="Kim Y."/>
            <person name="Won Y.J."/>
        </authorList>
    </citation>
    <scope>NUCLEOTIDE SEQUENCE [LARGE SCALE GENOMIC DNA]</scope>
    <source>
        <strain evidence="1">Wonlab-2016</strain>
    </source>
</reference>
<accession>A0ABD0K1I2</accession>
<dbReference type="EMBL" id="JACVVK020000265">
    <property type="protein sequence ID" value="KAK7481265.1"/>
    <property type="molecule type" value="Genomic_DNA"/>
</dbReference>
<dbReference type="Proteomes" id="UP001519460">
    <property type="component" value="Unassembled WGS sequence"/>
</dbReference>
<keyword evidence="2" id="KW-1185">Reference proteome</keyword>
<protein>
    <submittedName>
        <fullName evidence="1">Uncharacterized protein</fullName>
    </submittedName>
</protein>
<comment type="caution">
    <text evidence="1">The sequence shown here is derived from an EMBL/GenBank/DDBJ whole genome shotgun (WGS) entry which is preliminary data.</text>
</comment>
<evidence type="ECO:0000313" key="1">
    <source>
        <dbReference type="EMBL" id="KAK7481265.1"/>
    </source>
</evidence>
<proteinExistence type="predicted"/>
<name>A0ABD0K1I2_9CAEN</name>
<dbReference type="AlphaFoldDB" id="A0ABD0K1I2"/>
<gene>
    <name evidence="1" type="ORF">BaRGS_00027525</name>
</gene>
<organism evidence="1 2">
    <name type="scientific">Batillaria attramentaria</name>
    <dbReference type="NCBI Taxonomy" id="370345"/>
    <lineage>
        <taxon>Eukaryota</taxon>
        <taxon>Metazoa</taxon>
        <taxon>Spiralia</taxon>
        <taxon>Lophotrochozoa</taxon>
        <taxon>Mollusca</taxon>
        <taxon>Gastropoda</taxon>
        <taxon>Caenogastropoda</taxon>
        <taxon>Sorbeoconcha</taxon>
        <taxon>Cerithioidea</taxon>
        <taxon>Batillariidae</taxon>
        <taxon>Batillaria</taxon>
    </lineage>
</organism>
<evidence type="ECO:0000313" key="2">
    <source>
        <dbReference type="Proteomes" id="UP001519460"/>
    </source>
</evidence>
<sequence>MSVSAGSKRNKGRPVEAGLLQPLVGTARHTYSSSSAVVRLRRNEKNRRWRDRVRHDPHRLHLYMERQRAAVRRYRDKKKREQMFAAERWTPVTGDGKSKFTLSEQWRLNRPPSGTREYRRQYFQQLKKNPERYEEYKMRDAMRKRQRRRQKRLLSVASHRGYRSGTQQAGYWRRYRQRMKLHEPEKYQMYLMKAAMRRKRGKERLMALAQQTGGSEDAGQGSGAT</sequence>